<sequence length="168" mass="17815">MKTEQYNAMLGWFRARPAARRALRIASTGAVAAVYVLYAGLLGWLFWQRSPLLPGEVLVPAVVFVAGSVLRKAINRPRPYETLGFAPLFPKDTRGQSFPSRHCFSAACIAVAAWFACPPLAAVLGVLGCVIAVSRVLSGVHYPSDVLAGLAFGAAASGLGFAVFFAIC</sequence>
<accession>A0A9D2S311</accession>
<dbReference type="Gene3D" id="1.20.144.10">
    <property type="entry name" value="Phosphatidic acid phosphatase type 2/haloperoxidase"/>
    <property type="match status" value="1"/>
</dbReference>
<evidence type="ECO:0000256" key="1">
    <source>
        <dbReference type="SAM" id="Phobius"/>
    </source>
</evidence>
<keyword evidence="1" id="KW-0812">Transmembrane</keyword>
<keyword evidence="1" id="KW-1133">Transmembrane helix</keyword>
<feature type="transmembrane region" description="Helical" evidence="1">
    <location>
        <begin position="21"/>
        <end position="46"/>
    </location>
</feature>
<gene>
    <name evidence="3" type="ORF">H9945_02885</name>
</gene>
<evidence type="ECO:0000313" key="4">
    <source>
        <dbReference type="Proteomes" id="UP000886803"/>
    </source>
</evidence>
<reference evidence="3" key="2">
    <citation type="submission" date="2021-04" db="EMBL/GenBank/DDBJ databases">
        <authorList>
            <person name="Gilroy R."/>
        </authorList>
    </citation>
    <scope>NUCLEOTIDE SEQUENCE</scope>
    <source>
        <strain evidence="3">ChiBcec8-13705</strain>
    </source>
</reference>
<dbReference type="Proteomes" id="UP000886803">
    <property type="component" value="Unassembled WGS sequence"/>
</dbReference>
<dbReference type="InterPro" id="IPR036938">
    <property type="entry name" value="PAP2/HPO_sf"/>
</dbReference>
<dbReference type="Pfam" id="PF01569">
    <property type="entry name" value="PAP2"/>
    <property type="match status" value="1"/>
</dbReference>
<reference evidence="3" key="1">
    <citation type="journal article" date="2021" name="PeerJ">
        <title>Extensive microbial diversity within the chicken gut microbiome revealed by metagenomics and culture.</title>
        <authorList>
            <person name="Gilroy R."/>
            <person name="Ravi A."/>
            <person name="Getino M."/>
            <person name="Pursley I."/>
            <person name="Horton D.L."/>
            <person name="Alikhan N.F."/>
            <person name="Baker D."/>
            <person name="Gharbi K."/>
            <person name="Hall N."/>
            <person name="Watson M."/>
            <person name="Adriaenssens E.M."/>
            <person name="Foster-Nyarko E."/>
            <person name="Jarju S."/>
            <person name="Secka A."/>
            <person name="Antonio M."/>
            <person name="Oren A."/>
            <person name="Chaudhuri R.R."/>
            <person name="La Ragione R."/>
            <person name="Hildebrand F."/>
            <person name="Pallen M.J."/>
        </authorList>
    </citation>
    <scope>NUCLEOTIDE SEQUENCE</scope>
    <source>
        <strain evidence="3">ChiBcec8-13705</strain>
    </source>
</reference>
<name>A0A9D2S311_9FIRM</name>
<dbReference type="PANTHER" id="PTHR14969">
    <property type="entry name" value="SPHINGOSINE-1-PHOSPHATE PHOSPHOHYDROLASE"/>
    <property type="match status" value="1"/>
</dbReference>
<organism evidence="3 4">
    <name type="scientific">Candidatus Gemmiger avicola</name>
    <dbReference type="NCBI Taxonomy" id="2838605"/>
    <lineage>
        <taxon>Bacteria</taxon>
        <taxon>Bacillati</taxon>
        <taxon>Bacillota</taxon>
        <taxon>Clostridia</taxon>
        <taxon>Eubacteriales</taxon>
        <taxon>Gemmiger</taxon>
    </lineage>
</organism>
<dbReference type="InterPro" id="IPR000326">
    <property type="entry name" value="PAP2/HPO"/>
</dbReference>
<evidence type="ECO:0000259" key="2">
    <source>
        <dbReference type="SMART" id="SM00014"/>
    </source>
</evidence>
<keyword evidence="1" id="KW-0472">Membrane</keyword>
<dbReference type="AlphaFoldDB" id="A0A9D2S311"/>
<dbReference type="SMART" id="SM00014">
    <property type="entry name" value="acidPPc"/>
    <property type="match status" value="1"/>
</dbReference>
<feature type="transmembrane region" description="Helical" evidence="1">
    <location>
        <begin position="52"/>
        <end position="70"/>
    </location>
</feature>
<evidence type="ECO:0000313" key="3">
    <source>
        <dbReference type="EMBL" id="HJB41421.1"/>
    </source>
</evidence>
<feature type="domain" description="Phosphatidic acid phosphatase type 2/haloperoxidase" evidence="2">
    <location>
        <begin position="58"/>
        <end position="165"/>
    </location>
</feature>
<feature type="transmembrane region" description="Helical" evidence="1">
    <location>
        <begin position="104"/>
        <end position="134"/>
    </location>
</feature>
<dbReference type="PANTHER" id="PTHR14969:SF13">
    <property type="entry name" value="AT30094P"/>
    <property type="match status" value="1"/>
</dbReference>
<comment type="caution">
    <text evidence="3">The sequence shown here is derived from an EMBL/GenBank/DDBJ whole genome shotgun (WGS) entry which is preliminary data.</text>
</comment>
<protein>
    <submittedName>
        <fullName evidence="3">Phosphatase PAP2 family protein</fullName>
    </submittedName>
</protein>
<proteinExistence type="predicted"/>
<dbReference type="EMBL" id="DWYG01000031">
    <property type="protein sequence ID" value="HJB41421.1"/>
    <property type="molecule type" value="Genomic_DNA"/>
</dbReference>
<feature type="transmembrane region" description="Helical" evidence="1">
    <location>
        <begin position="146"/>
        <end position="167"/>
    </location>
</feature>
<dbReference type="SUPFAM" id="SSF48317">
    <property type="entry name" value="Acid phosphatase/Vanadium-dependent haloperoxidase"/>
    <property type="match status" value="1"/>
</dbReference>